<evidence type="ECO:0000313" key="11">
    <source>
        <dbReference type="Proteomes" id="UP001162131"/>
    </source>
</evidence>
<dbReference type="InterPro" id="IPR006195">
    <property type="entry name" value="aa-tRNA-synth_II"/>
</dbReference>
<dbReference type="Gene3D" id="3.90.960.10">
    <property type="entry name" value="YbaK/aminoacyl-tRNA synthetase-associated domain"/>
    <property type="match status" value="1"/>
</dbReference>
<dbReference type="InterPro" id="IPR045864">
    <property type="entry name" value="aa-tRNA-synth_II/BPL/LPL"/>
</dbReference>
<dbReference type="GO" id="GO:0017101">
    <property type="term" value="C:aminoacyl-tRNA synthetase multienzyme complex"/>
    <property type="evidence" value="ECO:0007669"/>
    <property type="project" value="TreeGrafter"/>
</dbReference>
<dbReference type="GO" id="GO:0002161">
    <property type="term" value="F:aminoacyl-tRNA deacylase activity"/>
    <property type="evidence" value="ECO:0007669"/>
    <property type="project" value="InterPro"/>
</dbReference>
<evidence type="ECO:0000256" key="3">
    <source>
        <dbReference type="ARBA" id="ARBA00022741"/>
    </source>
</evidence>
<dbReference type="InterPro" id="IPR007214">
    <property type="entry name" value="YbaK/aa-tRNA-synth-assoc-dom"/>
</dbReference>
<dbReference type="FunFam" id="3.40.50.800:FF:000005">
    <property type="entry name" value="bifunctional glutamate/proline--tRNA ligase"/>
    <property type="match status" value="1"/>
</dbReference>
<dbReference type="Pfam" id="PF03129">
    <property type="entry name" value="HGTP_anticodon"/>
    <property type="match status" value="1"/>
</dbReference>
<dbReference type="InterPro" id="IPR033721">
    <property type="entry name" value="ProRS_core_arch_euk"/>
</dbReference>
<dbReference type="Proteomes" id="UP001162131">
    <property type="component" value="Unassembled WGS sequence"/>
</dbReference>
<reference evidence="10" key="1">
    <citation type="submission" date="2021-09" db="EMBL/GenBank/DDBJ databases">
        <authorList>
            <consortium name="AG Swart"/>
            <person name="Singh M."/>
            <person name="Singh A."/>
            <person name="Seah K."/>
            <person name="Emmerich C."/>
        </authorList>
    </citation>
    <scope>NUCLEOTIDE SEQUENCE</scope>
    <source>
        <strain evidence="10">ATCC30299</strain>
    </source>
</reference>
<evidence type="ECO:0000256" key="6">
    <source>
        <dbReference type="ARBA" id="ARBA00023146"/>
    </source>
</evidence>
<dbReference type="GO" id="GO:0005737">
    <property type="term" value="C:cytoplasm"/>
    <property type="evidence" value="ECO:0007669"/>
    <property type="project" value="InterPro"/>
</dbReference>
<evidence type="ECO:0000256" key="1">
    <source>
        <dbReference type="ARBA" id="ARBA00012831"/>
    </source>
</evidence>
<dbReference type="Pfam" id="PF04073">
    <property type="entry name" value="tRNA_edit"/>
    <property type="match status" value="1"/>
</dbReference>
<dbReference type="CDD" id="cd04335">
    <property type="entry name" value="PrdX_deacylase"/>
    <property type="match status" value="1"/>
</dbReference>
<evidence type="ECO:0000256" key="4">
    <source>
        <dbReference type="ARBA" id="ARBA00022840"/>
    </source>
</evidence>
<evidence type="ECO:0000256" key="7">
    <source>
        <dbReference type="ARBA" id="ARBA00029731"/>
    </source>
</evidence>
<dbReference type="InterPro" id="IPR004499">
    <property type="entry name" value="Pro-tRNA-ligase_IIa_arc-type"/>
</dbReference>
<dbReference type="InterPro" id="IPR017449">
    <property type="entry name" value="Pro-tRNA_synth_II"/>
</dbReference>
<dbReference type="SUPFAM" id="SSF55681">
    <property type="entry name" value="Class II aaRS and biotin synthetases"/>
    <property type="match status" value="1"/>
</dbReference>
<feature type="domain" description="Aminoacyl-transfer RNA synthetases class-II family profile" evidence="9">
    <location>
        <begin position="250"/>
        <end position="490"/>
    </location>
</feature>
<dbReference type="GO" id="GO:0005524">
    <property type="term" value="F:ATP binding"/>
    <property type="evidence" value="ECO:0007669"/>
    <property type="project" value="UniProtKB-KW"/>
</dbReference>
<keyword evidence="11" id="KW-1185">Reference proteome</keyword>
<dbReference type="PANTHER" id="PTHR43382:SF2">
    <property type="entry name" value="BIFUNCTIONAL GLUTAMATE_PROLINE--TRNA LIGASE"/>
    <property type="match status" value="1"/>
</dbReference>
<dbReference type="Gene3D" id="3.30.930.10">
    <property type="entry name" value="Bira Bifunctional Protein, Domain 2"/>
    <property type="match status" value="1"/>
</dbReference>
<dbReference type="SMART" id="SM00946">
    <property type="entry name" value="ProRS-C_1"/>
    <property type="match status" value="1"/>
</dbReference>
<dbReference type="HAMAP" id="MF_01571">
    <property type="entry name" value="Pro_tRNA_synth_type3"/>
    <property type="match status" value="1"/>
</dbReference>
<dbReference type="NCBIfam" id="TIGR00408">
    <property type="entry name" value="proS_fam_I"/>
    <property type="match status" value="1"/>
</dbReference>
<dbReference type="EC" id="6.1.1.15" evidence="1"/>
<dbReference type="GO" id="GO:0006433">
    <property type="term" value="P:prolyl-tRNA aminoacylation"/>
    <property type="evidence" value="ECO:0007669"/>
    <property type="project" value="InterPro"/>
</dbReference>
<dbReference type="FunFam" id="3.90.960.10:FF:000005">
    <property type="entry name" value="Putative prolyl-tRNA synthetase"/>
    <property type="match status" value="1"/>
</dbReference>
<keyword evidence="2" id="KW-0436">Ligase</keyword>
<keyword evidence="6" id="KW-0030">Aminoacyl-tRNA synthetase</keyword>
<proteinExistence type="inferred from homology"/>
<dbReference type="InterPro" id="IPR036754">
    <property type="entry name" value="YbaK/aa-tRNA-synt-asso_dom_sf"/>
</dbReference>
<dbReference type="InterPro" id="IPR036621">
    <property type="entry name" value="Anticodon-bd_dom_sf"/>
</dbReference>
<organism evidence="10 11">
    <name type="scientific">Blepharisma stoltei</name>
    <dbReference type="NCBI Taxonomy" id="1481888"/>
    <lineage>
        <taxon>Eukaryota</taxon>
        <taxon>Sar</taxon>
        <taxon>Alveolata</taxon>
        <taxon>Ciliophora</taxon>
        <taxon>Postciliodesmatophora</taxon>
        <taxon>Heterotrichea</taxon>
        <taxon>Heterotrichida</taxon>
        <taxon>Blepharismidae</taxon>
        <taxon>Blepharisma</taxon>
    </lineage>
</organism>
<keyword evidence="3" id="KW-0547">Nucleotide-binding</keyword>
<dbReference type="InterPro" id="IPR002314">
    <property type="entry name" value="aa-tRNA-synt_IIb"/>
</dbReference>
<evidence type="ECO:0000259" key="9">
    <source>
        <dbReference type="PROSITE" id="PS50862"/>
    </source>
</evidence>
<evidence type="ECO:0000313" key="10">
    <source>
        <dbReference type="EMBL" id="CAG9319709.1"/>
    </source>
</evidence>
<keyword evidence="4" id="KW-0067">ATP-binding</keyword>
<dbReference type="FunFam" id="3.30.930.10:FF:000007">
    <property type="entry name" value="Bifunctional glutamate/proline--tRNA ligase"/>
    <property type="match status" value="1"/>
</dbReference>
<keyword evidence="5" id="KW-0648">Protein biosynthesis</keyword>
<dbReference type="Pfam" id="PF00587">
    <property type="entry name" value="tRNA-synt_2b"/>
    <property type="match status" value="1"/>
</dbReference>
<dbReference type="InterPro" id="IPR016061">
    <property type="entry name" value="Pro-tRNA_ligase_II_C"/>
</dbReference>
<dbReference type="SUPFAM" id="SSF64586">
    <property type="entry name" value="C-terminal domain of ProRS"/>
    <property type="match status" value="1"/>
</dbReference>
<dbReference type="Gene3D" id="3.40.50.800">
    <property type="entry name" value="Anticodon-binding domain"/>
    <property type="match status" value="1"/>
</dbReference>
<evidence type="ECO:0000256" key="5">
    <source>
        <dbReference type="ARBA" id="ARBA00022917"/>
    </source>
</evidence>
<comment type="caution">
    <text evidence="10">The sequence shown here is derived from an EMBL/GenBank/DDBJ whole genome shotgun (WGS) entry which is preliminary data.</text>
</comment>
<dbReference type="PRINTS" id="PR01046">
    <property type="entry name" value="TRNASYNTHPRO"/>
</dbReference>
<comment type="catalytic activity">
    <reaction evidence="8">
        <text>tRNA(Pro) + L-proline + ATP = L-prolyl-tRNA(Pro) + AMP + diphosphate</text>
        <dbReference type="Rhea" id="RHEA:14305"/>
        <dbReference type="Rhea" id="RHEA-COMP:9700"/>
        <dbReference type="Rhea" id="RHEA-COMP:9702"/>
        <dbReference type="ChEBI" id="CHEBI:30616"/>
        <dbReference type="ChEBI" id="CHEBI:33019"/>
        <dbReference type="ChEBI" id="CHEBI:60039"/>
        <dbReference type="ChEBI" id="CHEBI:78442"/>
        <dbReference type="ChEBI" id="CHEBI:78532"/>
        <dbReference type="ChEBI" id="CHEBI:456215"/>
        <dbReference type="EC" id="6.1.1.15"/>
    </reaction>
</comment>
<dbReference type="Pfam" id="PF09180">
    <property type="entry name" value="ProRS-C_1"/>
    <property type="match status" value="1"/>
</dbReference>
<dbReference type="FunFam" id="3.30.110.30:FF:000007">
    <property type="entry name" value="Prolyl-tRNA synthetase, putative"/>
    <property type="match status" value="1"/>
</dbReference>
<evidence type="ECO:0000256" key="8">
    <source>
        <dbReference type="ARBA" id="ARBA00047671"/>
    </source>
</evidence>
<dbReference type="AlphaFoldDB" id="A0AAU9JDE3"/>
<dbReference type="CDD" id="cd00778">
    <property type="entry name" value="ProRS_core_arch_euk"/>
    <property type="match status" value="1"/>
</dbReference>
<evidence type="ECO:0000256" key="2">
    <source>
        <dbReference type="ARBA" id="ARBA00022598"/>
    </source>
</evidence>
<dbReference type="InterPro" id="IPR002316">
    <property type="entry name" value="Pro-tRNA-ligase_IIa"/>
</dbReference>
<dbReference type="SUPFAM" id="SSF52954">
    <property type="entry name" value="Class II aaRS ABD-related"/>
    <property type="match status" value="1"/>
</dbReference>
<sequence length="700" mass="79973">MIHISRAINRRLFSMERLRLTNQQEVEATLASLNIPFKTIQHPEVKTVKECLEHTGVFAGKVLKNLFLKDKKGKFYLISAVHTTETSFKTLAKKLGSTGGVVREAPEEKLTELLAAVPGGVSPFALANDHEKQVKFVLDKEVLNLQHILLHPMTNTATTEIPTEGLNTFLHHIGRDEDTLIIDFSAVEEEKKEEAKKAAATEEEKKDTTLGLSCTQEENYAQWYSDVITKSGMIEYYDISGCYILRPWSYEIWERIQNKFDKEIKELGVKNTYFPMFVSEAALNTEKEHVKGFAPEVAWVTKNGETPLSEPIAIRPTSETIMYPAFAKWIRSHRDLPLKVNQWCNVVRWEFKHPTPFLRTREFLWQEGHTAHATLEEAAVEVRQILDLYASVYEDLLAVPVVKGQKSEIEKFAGGYYTTSIETMIPFNGRGIQAATSHCLGQNFSKMFNIWFEDDSKEKKFVWQNSWGLTTRTIGVMVMVHSDNKGLVLPPRVAPTQAVIVPIFEKNKVEEVLNKSREIYDEIKRTGVRVELDDRQNYNPGWKYNHWELKGVPIRVEIGMKDIAKSQVRIVRRDTGKSEFVSWAELHTLPALLEQIQADMLAKAKQNLDSRVIKASNWADFLVALNAKNFVLTPWCQRNECEETVKHRSAEESKQTEGDHLTGSAKTLCQPFEQDPIQEGEACFQCGEPAKHRALWGRSY</sequence>
<dbReference type="InterPro" id="IPR004154">
    <property type="entry name" value="Anticodon-bd"/>
</dbReference>
<accession>A0AAU9JDE3</accession>
<dbReference type="PANTHER" id="PTHR43382">
    <property type="entry name" value="PROLYL-TRNA SYNTHETASE"/>
    <property type="match status" value="1"/>
</dbReference>
<dbReference type="EMBL" id="CAJZBQ010000023">
    <property type="protein sequence ID" value="CAG9319709.1"/>
    <property type="molecule type" value="Genomic_DNA"/>
</dbReference>
<dbReference type="SUPFAM" id="SSF55826">
    <property type="entry name" value="YbaK/ProRS associated domain"/>
    <property type="match status" value="1"/>
</dbReference>
<dbReference type="GO" id="GO:0004827">
    <property type="term" value="F:proline-tRNA ligase activity"/>
    <property type="evidence" value="ECO:0007669"/>
    <property type="project" value="UniProtKB-EC"/>
</dbReference>
<dbReference type="CDD" id="cd00862">
    <property type="entry name" value="ProRS_anticodon_zinc"/>
    <property type="match status" value="1"/>
</dbReference>
<name>A0AAU9JDE3_9CILI</name>
<dbReference type="PROSITE" id="PS50862">
    <property type="entry name" value="AA_TRNA_LIGASE_II"/>
    <property type="match status" value="1"/>
</dbReference>
<gene>
    <name evidence="10" type="ORF">BSTOLATCC_MIC24258</name>
</gene>
<protein>
    <recommendedName>
        <fullName evidence="1">proline--tRNA ligase</fullName>
        <ecNumber evidence="1">6.1.1.15</ecNumber>
    </recommendedName>
    <alternativeName>
        <fullName evidence="7">Prolyl-tRNA synthetase</fullName>
    </alternativeName>
</protein>
<dbReference type="Gene3D" id="3.30.110.30">
    <property type="entry name" value="C-terminal domain of ProRS"/>
    <property type="match status" value="1"/>
</dbReference>